<feature type="domain" description="Kinesin motor" evidence="10">
    <location>
        <begin position="1"/>
        <end position="143"/>
    </location>
</feature>
<evidence type="ECO:0000256" key="2">
    <source>
        <dbReference type="ARBA" id="ARBA00022490"/>
    </source>
</evidence>
<dbReference type="PANTHER" id="PTHR47969">
    <property type="entry name" value="CHROMOSOME-ASSOCIATED KINESIN KIF4A-RELATED"/>
    <property type="match status" value="1"/>
</dbReference>
<evidence type="ECO:0000256" key="4">
    <source>
        <dbReference type="ARBA" id="ARBA00022840"/>
    </source>
</evidence>
<feature type="coiled-coil region" evidence="8">
    <location>
        <begin position="551"/>
        <end position="578"/>
    </location>
</feature>
<comment type="subcellular location">
    <subcellularLocation>
        <location evidence="1">Cytoplasm</location>
        <location evidence="1">Cytoskeleton</location>
    </subcellularLocation>
</comment>
<evidence type="ECO:0000256" key="1">
    <source>
        <dbReference type="ARBA" id="ARBA00004245"/>
    </source>
</evidence>
<evidence type="ECO:0000256" key="8">
    <source>
        <dbReference type="SAM" id="Coils"/>
    </source>
</evidence>
<dbReference type="Pfam" id="PF00225">
    <property type="entry name" value="Kinesin"/>
    <property type="match status" value="2"/>
</dbReference>
<evidence type="ECO:0000256" key="5">
    <source>
        <dbReference type="ARBA" id="ARBA00023054"/>
    </source>
</evidence>
<dbReference type="PANTHER" id="PTHR47969:SF15">
    <property type="entry name" value="CHROMOSOME-ASSOCIATED KINESIN KIF4A-RELATED"/>
    <property type="match status" value="1"/>
</dbReference>
<feature type="region of interest" description="Disordered" evidence="9">
    <location>
        <begin position="414"/>
        <end position="442"/>
    </location>
</feature>
<dbReference type="GO" id="GO:0007018">
    <property type="term" value="P:microtubule-based movement"/>
    <property type="evidence" value="ECO:0007669"/>
    <property type="project" value="InterPro"/>
</dbReference>
<dbReference type="AlphaFoldDB" id="A0A1A8KHQ7"/>
<comment type="similarity">
    <text evidence="7">Belongs to the TRAFAC class myosin-kinesin ATPase superfamily. Kinesin family.</text>
</comment>
<keyword evidence="5 8" id="KW-0175">Coiled coil</keyword>
<evidence type="ECO:0000256" key="3">
    <source>
        <dbReference type="ARBA" id="ARBA00022741"/>
    </source>
</evidence>
<dbReference type="GO" id="GO:0008017">
    <property type="term" value="F:microtubule binding"/>
    <property type="evidence" value="ECO:0007669"/>
    <property type="project" value="InterPro"/>
</dbReference>
<feature type="coiled-coil region" evidence="8">
    <location>
        <begin position="780"/>
        <end position="807"/>
    </location>
</feature>
<dbReference type="InterPro" id="IPR027417">
    <property type="entry name" value="P-loop_NTPase"/>
</dbReference>
<dbReference type="GO" id="GO:0005524">
    <property type="term" value="F:ATP binding"/>
    <property type="evidence" value="ECO:0007669"/>
    <property type="project" value="UniProtKB-KW"/>
</dbReference>
<accession>A0A1A8KHQ7</accession>
<gene>
    <name evidence="11" type="primary">KIF27</name>
</gene>
<dbReference type="GO" id="GO:0051231">
    <property type="term" value="P:spindle elongation"/>
    <property type="evidence" value="ECO:0007669"/>
    <property type="project" value="TreeGrafter"/>
</dbReference>
<dbReference type="SUPFAM" id="SSF52540">
    <property type="entry name" value="P-loop containing nucleoside triphosphate hydrolases"/>
    <property type="match status" value="1"/>
</dbReference>
<dbReference type="GO" id="GO:0003777">
    <property type="term" value="F:microtubule motor activity"/>
    <property type="evidence" value="ECO:0007669"/>
    <property type="project" value="InterPro"/>
</dbReference>
<comment type="caution">
    <text evidence="7">Lacks conserved residue(s) required for the propagation of feature annotation.</text>
</comment>
<evidence type="ECO:0000259" key="10">
    <source>
        <dbReference type="PROSITE" id="PS50067"/>
    </source>
</evidence>
<dbReference type="Gene3D" id="3.40.850.10">
    <property type="entry name" value="Kinesin motor domain"/>
    <property type="match status" value="2"/>
</dbReference>
<keyword evidence="2" id="KW-0963">Cytoplasm</keyword>
<dbReference type="InterPro" id="IPR001752">
    <property type="entry name" value="Kinesin_motor_dom"/>
</dbReference>
<feature type="coiled-coil region" evidence="8">
    <location>
        <begin position="272"/>
        <end position="303"/>
    </location>
</feature>
<evidence type="ECO:0000313" key="11">
    <source>
        <dbReference type="EMBL" id="SBR31219.1"/>
    </source>
</evidence>
<organism evidence="11">
    <name type="scientific">Nothobranchius kuhntae</name>
    <name type="common">Beira killifish</name>
    <dbReference type="NCBI Taxonomy" id="321403"/>
    <lineage>
        <taxon>Eukaryota</taxon>
        <taxon>Metazoa</taxon>
        <taxon>Chordata</taxon>
        <taxon>Craniata</taxon>
        <taxon>Vertebrata</taxon>
        <taxon>Euteleostomi</taxon>
        <taxon>Actinopterygii</taxon>
        <taxon>Neopterygii</taxon>
        <taxon>Teleostei</taxon>
        <taxon>Neoteleostei</taxon>
        <taxon>Acanthomorphata</taxon>
        <taxon>Ovalentaria</taxon>
        <taxon>Atherinomorphae</taxon>
        <taxon>Cyprinodontiformes</taxon>
        <taxon>Nothobranchiidae</taxon>
        <taxon>Nothobranchius</taxon>
    </lineage>
</organism>
<evidence type="ECO:0000256" key="9">
    <source>
        <dbReference type="SAM" id="MobiDB-lite"/>
    </source>
</evidence>
<reference evidence="11" key="1">
    <citation type="submission" date="2016-05" db="EMBL/GenBank/DDBJ databases">
        <authorList>
            <person name="Lavstsen T."/>
            <person name="Jespersen J.S."/>
        </authorList>
    </citation>
    <scope>NUCLEOTIDE SEQUENCE</scope>
    <source>
        <tissue evidence="11">Brain</tissue>
    </source>
</reference>
<feature type="region of interest" description="Disordered" evidence="9">
    <location>
        <begin position="944"/>
        <end position="972"/>
    </location>
</feature>
<sequence length="1018" mass="117387">MELYREELRDLLELQTVQKELHIREDERGNTVVVGVREIVITSAEELLSVLGMGNALRHTGVTGMNEHSSRSHAVLTLQSRNRHGNRCSNAHIPYRDAKITRLLRDSLGGNTHTLMVACVSPSHLVVTETLNVLQFATKARCIRNCPGAAFTQTEAKSFPNNWNPTDTRLEELEYEVKTLRELLKEKEKDIEIEREKTDSRGEEGGTITRSSQIRRLRDWQDRLTAVSHSHLKNDKQYSEECRDQAQSLMLGKLREELHKCQDDLRVKELMLEDKDAEVQRKHKEVEKLLEEKRSKLLELAAEKGRSQIQAEQLVNQQILIDRLRSALMTFHGTISGATVEASTSGYLYKRPHSVPLIRSSCVHRTSRKIHSSPPTYSLERVMAAFRMRGHLLLAEIEEKEEVCCLCTNQQAASKETSQEEENGSMSETKFRRSLNRTWTSRQGKLPLKEESATPGQTAYGNVALERSLQPTGTIKTPPNQSLMKKGVRTSITERRIHELTVNMRLKEQLIKDLDRTDKETRAVDGLGYHSDDGGQVNVLAPLSMQSQQVRAEAYRSLQHMRLQRAQLRREFKRRERQGKKRGTKRVKLQQLQEEFKRREEVLLHREACLQQKNKLEVKKLQSSQALSRDLVRVSMQLESVEERLQSSSGVEKAEGVTREELEEERDLLKMKRDTLDAQLRDNRVLTAEEEHSLLQLEEAIEALDAALDFKNQSIEDKKQRLLDGDSFLHQSQSTEPAQHCDIYRKVKKLSPPEALKLLVKYFNKVVCLREAERQLRLRCDELELHAREQEMTLREMEATIQSLSLDADRRITQQHRDHQNNIQLLLQKLREGVSGEPQQALQDRLQYLEKELFFYKSTSRQLKKKLKEVLGDALHPENHSSHTQEHRQMHNKQIRVSVNKSQALSEEMKKTACIATSYTKIYPEQADARAHRDSSVDRVLQRSKINEHNQTQSLLRSSRGQSEESLEVTPVRLSRREPTQIFPAEMQVFGSANRGQQSVVDCSTVSMMEDSIEVQKY</sequence>
<feature type="coiled-coil region" evidence="8">
    <location>
        <begin position="170"/>
        <end position="197"/>
    </location>
</feature>
<reference evidence="11" key="2">
    <citation type="submission" date="2016-06" db="EMBL/GenBank/DDBJ databases">
        <title>The genome of a short-lived fish provides insights into sex chromosome evolution and the genetic control of aging.</title>
        <authorList>
            <person name="Reichwald K."/>
            <person name="Felder M."/>
            <person name="Petzold A."/>
            <person name="Koch P."/>
            <person name="Groth M."/>
            <person name="Platzer M."/>
        </authorList>
    </citation>
    <scope>NUCLEOTIDE SEQUENCE</scope>
    <source>
        <tissue evidence="11">Brain</tissue>
    </source>
</reference>
<dbReference type="EMBL" id="HAEE01011169">
    <property type="protein sequence ID" value="SBR31219.1"/>
    <property type="molecule type" value="Transcribed_RNA"/>
</dbReference>
<evidence type="ECO:0000256" key="6">
    <source>
        <dbReference type="ARBA" id="ARBA00023212"/>
    </source>
</evidence>
<dbReference type="GO" id="GO:0005875">
    <property type="term" value="C:microtubule associated complex"/>
    <property type="evidence" value="ECO:0007669"/>
    <property type="project" value="TreeGrafter"/>
</dbReference>
<evidence type="ECO:0000256" key="7">
    <source>
        <dbReference type="PROSITE-ProRule" id="PRU00283"/>
    </source>
</evidence>
<keyword evidence="4" id="KW-0067">ATP-binding</keyword>
<protein>
    <submittedName>
        <fullName evidence="11">Kinesin family member 27</fullName>
    </submittedName>
</protein>
<name>A0A1A8KHQ7_NOTKU</name>
<keyword evidence="6" id="KW-0206">Cytoskeleton</keyword>
<dbReference type="PROSITE" id="PS50067">
    <property type="entry name" value="KINESIN_MOTOR_2"/>
    <property type="match status" value="1"/>
</dbReference>
<feature type="coiled-coil region" evidence="8">
    <location>
        <begin position="659"/>
        <end position="721"/>
    </location>
</feature>
<dbReference type="InterPro" id="IPR036961">
    <property type="entry name" value="Kinesin_motor_dom_sf"/>
</dbReference>
<dbReference type="InterPro" id="IPR027640">
    <property type="entry name" value="Kinesin-like_fam"/>
</dbReference>
<keyword evidence="3" id="KW-0547">Nucleotide-binding</keyword>
<dbReference type="GO" id="GO:0007052">
    <property type="term" value="P:mitotic spindle organization"/>
    <property type="evidence" value="ECO:0007669"/>
    <property type="project" value="TreeGrafter"/>
</dbReference>
<proteinExistence type="inferred from homology"/>
<dbReference type="SMART" id="SM00129">
    <property type="entry name" value="KISc"/>
    <property type="match status" value="1"/>
</dbReference>
<feature type="compositionally biased region" description="Polar residues" evidence="9">
    <location>
        <begin position="949"/>
        <end position="961"/>
    </location>
</feature>